<dbReference type="GO" id="GO:0016020">
    <property type="term" value="C:membrane"/>
    <property type="evidence" value="ECO:0007669"/>
    <property type="project" value="UniProtKB-SubCell"/>
</dbReference>
<dbReference type="InterPro" id="IPR023299">
    <property type="entry name" value="ATPase_P-typ_cyto_dom_N"/>
</dbReference>
<dbReference type="Gene3D" id="3.40.50.1000">
    <property type="entry name" value="HAD superfamily/HAD-like"/>
    <property type="match status" value="1"/>
</dbReference>
<dbReference type="AlphaFoldDB" id="A0A6A3CZI8"/>
<keyword evidence="8" id="KW-1185">Reference proteome</keyword>
<dbReference type="GO" id="GO:0005524">
    <property type="term" value="F:ATP binding"/>
    <property type="evidence" value="ECO:0007669"/>
    <property type="project" value="InterPro"/>
</dbReference>
<dbReference type="InterPro" id="IPR023214">
    <property type="entry name" value="HAD_sf"/>
</dbReference>
<protein>
    <submittedName>
        <fullName evidence="7">Cadmium/zinc-transporting ATPase 3 isoform 1</fullName>
    </submittedName>
</protein>
<dbReference type="InterPro" id="IPR001757">
    <property type="entry name" value="P_typ_ATPase"/>
</dbReference>
<dbReference type="EMBL" id="VEPZ02000089">
    <property type="protein sequence ID" value="KAE8733784.1"/>
    <property type="molecule type" value="Genomic_DNA"/>
</dbReference>
<accession>A0A6A3CZI8</accession>
<dbReference type="GO" id="GO:0022857">
    <property type="term" value="F:transmembrane transporter activity"/>
    <property type="evidence" value="ECO:0007669"/>
    <property type="project" value="TreeGrafter"/>
</dbReference>
<dbReference type="GO" id="GO:0016887">
    <property type="term" value="F:ATP hydrolysis activity"/>
    <property type="evidence" value="ECO:0007669"/>
    <property type="project" value="InterPro"/>
</dbReference>
<reference evidence="7" key="1">
    <citation type="submission" date="2019-09" db="EMBL/GenBank/DDBJ databases">
        <title>Draft genome information of white flower Hibiscus syriacus.</title>
        <authorList>
            <person name="Kim Y.-M."/>
        </authorList>
    </citation>
    <scope>NUCLEOTIDE SEQUENCE [LARGE SCALE GENOMIC DNA]</scope>
    <source>
        <strain evidence="7">YM2019G1</strain>
    </source>
</reference>
<dbReference type="Pfam" id="PF00702">
    <property type="entry name" value="Hydrolase"/>
    <property type="match status" value="1"/>
</dbReference>
<dbReference type="PRINTS" id="PR00119">
    <property type="entry name" value="CATATPASE"/>
</dbReference>
<keyword evidence="4 6" id="KW-1133">Transmembrane helix</keyword>
<feature type="transmembrane region" description="Helical" evidence="6">
    <location>
        <begin position="173"/>
        <end position="195"/>
    </location>
</feature>
<evidence type="ECO:0000313" key="7">
    <source>
        <dbReference type="EMBL" id="KAE8733784.1"/>
    </source>
</evidence>
<evidence type="ECO:0000256" key="5">
    <source>
        <dbReference type="ARBA" id="ARBA00023136"/>
    </source>
</evidence>
<keyword evidence="3 6" id="KW-0812">Transmembrane</keyword>
<dbReference type="InterPro" id="IPR036412">
    <property type="entry name" value="HAD-like_sf"/>
</dbReference>
<sequence>MMQGKTIGYVFSGANTVGILSLSDACKTGAAEAVNELKSMGIKTALLTGDNQATAMHVQEQLGNGLDVIRAELLPEDKERIIKEFKKQGPTSMVGDGINNAPAHATADIGISMGISGSAQTGHVILMSNDIRKIPKAIQLARKARSKVVQNVVLSISTKAAILALAFAGHPLVWAAVLDDVGTCLLVIFNSMVLFTGNTQTCRKML</sequence>
<evidence type="ECO:0000256" key="4">
    <source>
        <dbReference type="ARBA" id="ARBA00022989"/>
    </source>
</evidence>
<gene>
    <name evidence="7" type="ORF">F3Y22_tig00000991pilonHSYRG00174</name>
</gene>
<evidence type="ECO:0000256" key="3">
    <source>
        <dbReference type="ARBA" id="ARBA00022692"/>
    </source>
</evidence>
<feature type="transmembrane region" description="Helical" evidence="6">
    <location>
        <begin position="148"/>
        <end position="167"/>
    </location>
</feature>
<name>A0A6A3CZI8_HIBSY</name>
<dbReference type="PANTHER" id="PTHR48085">
    <property type="entry name" value="CADMIUM/ZINC-TRANSPORTING ATPASE HMA2-RELATED"/>
    <property type="match status" value="1"/>
</dbReference>
<evidence type="ECO:0000256" key="6">
    <source>
        <dbReference type="SAM" id="Phobius"/>
    </source>
</evidence>
<dbReference type="PANTHER" id="PTHR48085:SF5">
    <property type="entry name" value="CADMIUM_ZINC-TRANSPORTING ATPASE HMA4-RELATED"/>
    <property type="match status" value="1"/>
</dbReference>
<organism evidence="7 8">
    <name type="scientific">Hibiscus syriacus</name>
    <name type="common">Rose of Sharon</name>
    <dbReference type="NCBI Taxonomy" id="106335"/>
    <lineage>
        <taxon>Eukaryota</taxon>
        <taxon>Viridiplantae</taxon>
        <taxon>Streptophyta</taxon>
        <taxon>Embryophyta</taxon>
        <taxon>Tracheophyta</taxon>
        <taxon>Spermatophyta</taxon>
        <taxon>Magnoliopsida</taxon>
        <taxon>eudicotyledons</taxon>
        <taxon>Gunneridae</taxon>
        <taxon>Pentapetalae</taxon>
        <taxon>rosids</taxon>
        <taxon>malvids</taxon>
        <taxon>Malvales</taxon>
        <taxon>Malvaceae</taxon>
        <taxon>Malvoideae</taxon>
        <taxon>Hibiscus</taxon>
    </lineage>
</organism>
<dbReference type="InterPro" id="IPR051014">
    <property type="entry name" value="Cation_Transport_ATPase_IB"/>
</dbReference>
<dbReference type="Gene3D" id="3.40.1110.10">
    <property type="entry name" value="Calcium-transporting ATPase, cytoplasmic domain N"/>
    <property type="match status" value="1"/>
</dbReference>
<keyword evidence="5 6" id="KW-0472">Membrane</keyword>
<evidence type="ECO:0000256" key="2">
    <source>
        <dbReference type="ARBA" id="ARBA00006024"/>
    </source>
</evidence>
<comment type="subcellular location">
    <subcellularLocation>
        <location evidence="1">Membrane</location>
    </subcellularLocation>
</comment>
<dbReference type="SUPFAM" id="SSF56784">
    <property type="entry name" value="HAD-like"/>
    <property type="match status" value="1"/>
</dbReference>
<dbReference type="Proteomes" id="UP000436088">
    <property type="component" value="Unassembled WGS sequence"/>
</dbReference>
<evidence type="ECO:0000313" key="8">
    <source>
        <dbReference type="Proteomes" id="UP000436088"/>
    </source>
</evidence>
<comment type="caution">
    <text evidence="7">The sequence shown here is derived from an EMBL/GenBank/DDBJ whole genome shotgun (WGS) entry which is preliminary data.</text>
</comment>
<dbReference type="NCBIfam" id="TIGR01494">
    <property type="entry name" value="ATPase_P-type"/>
    <property type="match status" value="1"/>
</dbReference>
<evidence type="ECO:0000256" key="1">
    <source>
        <dbReference type="ARBA" id="ARBA00004370"/>
    </source>
</evidence>
<proteinExistence type="inferred from homology"/>
<comment type="similarity">
    <text evidence="2">Belongs to the cation transport ATPase (P-type) (TC 3.A.3) family. Type IB subfamily.</text>
</comment>